<dbReference type="EMBL" id="FLQX01000121">
    <property type="protein sequence ID" value="SBT07493.1"/>
    <property type="molecule type" value="Genomic_DNA"/>
</dbReference>
<name>A0A1A8XU87_9PROT</name>
<accession>A0A1A8XU87</accession>
<reference evidence="1 2" key="1">
    <citation type="submission" date="2016-06" db="EMBL/GenBank/DDBJ databases">
        <authorList>
            <person name="Kjaerup R.B."/>
            <person name="Dalgaard T.S."/>
            <person name="Juul-Madsen H.R."/>
        </authorList>
    </citation>
    <scope>NUCLEOTIDE SEQUENCE [LARGE SCALE GENOMIC DNA]</scope>
    <source>
        <strain evidence="1">3</strain>
    </source>
</reference>
<protein>
    <submittedName>
        <fullName evidence="1">Uncharacterized protein</fullName>
    </submittedName>
</protein>
<organism evidence="1 2">
    <name type="scientific">Candidatus Accumulibacter aalborgensis</name>
    <dbReference type="NCBI Taxonomy" id="1860102"/>
    <lineage>
        <taxon>Bacteria</taxon>
        <taxon>Pseudomonadati</taxon>
        <taxon>Pseudomonadota</taxon>
        <taxon>Betaproteobacteria</taxon>
        <taxon>Candidatus Accumulibacter</taxon>
    </lineage>
</organism>
<gene>
    <name evidence="1" type="ORF">ACCAA_440014</name>
</gene>
<keyword evidence="2" id="KW-1185">Reference proteome</keyword>
<evidence type="ECO:0000313" key="2">
    <source>
        <dbReference type="Proteomes" id="UP000199169"/>
    </source>
</evidence>
<dbReference type="Proteomes" id="UP000199169">
    <property type="component" value="Unassembled WGS sequence"/>
</dbReference>
<dbReference type="RefSeq" id="WP_186407729.1">
    <property type="nucleotide sequence ID" value="NZ_FLQX01000121.1"/>
</dbReference>
<proteinExistence type="predicted"/>
<dbReference type="STRING" id="1860102.ACCAA_440014"/>
<sequence length="497" mass="53378">MSLAIDCLNTRFRSASPLPRERRDEWLGAFAEADGDALGAGLVGSDEWLFIARLPLALRWSLDCSPTAVGEQWQTQLRLAIEQVLAADDDGHDGRDGHDSLIIRYASRRDALADLLYRSALGECSRQWAWQRMGLIARAASSADEVLAAGIALLVGEPAHVWPVLQRLLVGESRTAALTALLRALPATAWARVFAASPRTAAYVSVQASGEHSTAATADAGAQHAASLQVWPEVCEWLRWASTRAYFAARHLDTLTVLLAALRWSAAATPVPALRARLAAVRAELAAAIGAPGARALARGATPPVVELGRTEPATVVVVQASEVITRVDALPDLPALPESGDWQCTAWGGALFWLGRLPASGALAWLAERPELPADALPLLLRALAEALAVPADDPARRAFCGGEVPSGEMPAVIEEYAAKLADGWAEWLAEVAPEVAAPRLPSVCRRGGRIRFEPGWIELLLPLDSVDTSTRRLGLDLDPGWLPWLACVLRIRYER</sequence>
<dbReference type="AlphaFoldDB" id="A0A1A8XU87"/>
<evidence type="ECO:0000313" key="1">
    <source>
        <dbReference type="EMBL" id="SBT07493.1"/>
    </source>
</evidence>